<sequence>MASCCRHVELLNVTYICTRILAKCLPLPTDTFTLGTLPNVIIYDAPILKQYS</sequence>
<dbReference type="KEGG" id="vg:955170"/>
<evidence type="ECO:0000313" key="2">
    <source>
        <dbReference type="Proteomes" id="UP000232784"/>
    </source>
</evidence>
<reference evidence="1 2" key="1">
    <citation type="journal article" date="2002" name="J. Virol.">
        <title>Analysis of the complete genome sequence of the Hz-1 virus suggests that it is related to members of the Baculoviridae.</title>
        <authorList>
            <person name="Cheng C.H."/>
            <person name="Liu S.M."/>
            <person name="Chow T.Y."/>
            <person name="Hsiao Y.Y."/>
            <person name="Wang D.P."/>
            <person name="Huang J.J."/>
            <person name="Chen H.H."/>
        </authorList>
    </citation>
    <scope>NUCLEOTIDE SEQUENCE [LARGE SCALE GENOMIC DNA]</scope>
</reference>
<organism evidence="1 2">
    <name type="scientific">Heliothis zea nudivirus 1</name>
    <dbReference type="NCBI Taxonomy" id="3116536"/>
    <lineage>
        <taxon>Viruses</taxon>
        <taxon>Viruses incertae sedis</taxon>
        <taxon>Naldaviricetes</taxon>
        <taxon>Lefavirales</taxon>
        <taxon>Nudiviridae</taxon>
        <taxon>Betanudivirus</taxon>
        <taxon>Betanudivirus hezeae</taxon>
    </lineage>
</organism>
<dbReference type="EMBL" id="AF451898">
    <property type="protein sequence ID" value="AAN04334.1"/>
    <property type="molecule type" value="Genomic_DNA"/>
</dbReference>
<dbReference type="Proteomes" id="UP000232784">
    <property type="component" value="Segment"/>
</dbReference>
<evidence type="ECO:0000313" key="1">
    <source>
        <dbReference type="EMBL" id="AAN04334.1"/>
    </source>
</evidence>
<keyword evidence="2" id="KW-1185">Reference proteome</keyword>
<gene>
    <name evidence="1" type="primary">orf39</name>
</gene>
<proteinExistence type="predicted"/>
<protein>
    <submittedName>
        <fullName evidence="1">Orf39</fullName>
    </submittedName>
</protein>
<accession>Q8JKS2</accession>
<name>Q8JKS2_9VIRU</name>